<protein>
    <submittedName>
        <fullName evidence="2">SJCHGC07799 protein</fullName>
    </submittedName>
</protein>
<reference evidence="2" key="1">
    <citation type="submission" date="2004-11" db="EMBL/GenBank/DDBJ databases">
        <title>The full-length cDNA sequences of Schistosoma japonicum genes.</title>
        <authorList>
            <person name="Han Z."/>
        </authorList>
    </citation>
    <scope>NUCLEOTIDE SEQUENCE</scope>
</reference>
<organism evidence="2">
    <name type="scientific">Schistosoma japonicum</name>
    <name type="common">Blood fluke</name>
    <dbReference type="NCBI Taxonomy" id="6182"/>
    <lineage>
        <taxon>Eukaryota</taxon>
        <taxon>Metazoa</taxon>
        <taxon>Spiralia</taxon>
        <taxon>Lophotrochozoa</taxon>
        <taxon>Platyhelminthes</taxon>
        <taxon>Trematoda</taxon>
        <taxon>Digenea</taxon>
        <taxon>Strigeidida</taxon>
        <taxon>Schistosomatoidea</taxon>
        <taxon>Schistosomatidae</taxon>
        <taxon>Schistosoma</taxon>
    </lineage>
</organism>
<dbReference type="InterPro" id="IPR050951">
    <property type="entry name" value="Retrovirus_Pol_polyprotein"/>
</dbReference>
<dbReference type="InterPro" id="IPR000477">
    <property type="entry name" value="RT_dom"/>
</dbReference>
<dbReference type="EMBL" id="AY813254">
    <property type="protein sequence ID" value="AAW24986.1"/>
    <property type="molecule type" value="mRNA"/>
</dbReference>
<evidence type="ECO:0000259" key="1">
    <source>
        <dbReference type="Pfam" id="PF00078"/>
    </source>
</evidence>
<sequence>MPISFSASAAPIVIVKKPNGTLRICADFSTGLNDALEPHHYPLPAPDVLLTILDGSSCFSKLDMADAYLQIEVEQACSELLTSNTNRGLFQYTRLPFEIKTAPANFQQLLDTILPGITEDSVYKD</sequence>
<dbReference type="Gene3D" id="3.30.70.270">
    <property type="match status" value="1"/>
</dbReference>
<dbReference type="SUPFAM" id="SSF56672">
    <property type="entry name" value="DNA/RNA polymerases"/>
    <property type="match status" value="1"/>
</dbReference>
<dbReference type="Pfam" id="PF00078">
    <property type="entry name" value="RVT_1"/>
    <property type="match status" value="1"/>
</dbReference>
<dbReference type="PANTHER" id="PTHR37984:SF5">
    <property type="entry name" value="PROTEIN NYNRIN-LIKE"/>
    <property type="match status" value="1"/>
</dbReference>
<dbReference type="InterPro" id="IPR043502">
    <property type="entry name" value="DNA/RNA_pol_sf"/>
</dbReference>
<proteinExistence type="evidence at transcript level"/>
<dbReference type="CDD" id="cd01647">
    <property type="entry name" value="RT_LTR"/>
    <property type="match status" value="1"/>
</dbReference>
<accession>Q5DGS0</accession>
<evidence type="ECO:0000313" key="2">
    <source>
        <dbReference type="EMBL" id="AAW24986.1"/>
    </source>
</evidence>
<dbReference type="PANTHER" id="PTHR37984">
    <property type="entry name" value="PROTEIN CBG26694"/>
    <property type="match status" value="1"/>
</dbReference>
<dbReference type="Gene3D" id="3.10.10.10">
    <property type="entry name" value="HIV Type 1 Reverse Transcriptase, subunit A, domain 1"/>
    <property type="match status" value="1"/>
</dbReference>
<dbReference type="AlphaFoldDB" id="Q5DGS0"/>
<name>Q5DGS0_SCHJA</name>
<feature type="domain" description="Reverse transcriptase" evidence="1">
    <location>
        <begin position="15"/>
        <end position="119"/>
    </location>
</feature>
<reference evidence="2" key="2">
    <citation type="journal article" date="2006" name="PLoS Pathog.">
        <title>New perspectives on host-parasite interplay by comparative transcriptomic and proteomic analyses of Schistosoma japonicum.</title>
        <authorList>
            <person name="Liu F."/>
            <person name="Lu J."/>
            <person name="Hu W."/>
            <person name="Wang S.Y."/>
            <person name="Cui S.J."/>
            <person name="Chi M."/>
            <person name="Yan Q."/>
            <person name="Wang X.R."/>
            <person name="Song H.D."/>
            <person name="Xu X.N."/>
            <person name="Wang J.J."/>
            <person name="Zhang X.L."/>
            <person name="Zhang X."/>
            <person name="Wang Z.Q."/>
            <person name="Xue C.L."/>
            <person name="Brindley P.J."/>
            <person name="McManus D.P."/>
            <person name="Yang P.Y."/>
            <person name="Feng Z."/>
            <person name="Chen Z."/>
            <person name="Han Z.G."/>
        </authorList>
    </citation>
    <scope>NUCLEOTIDE SEQUENCE</scope>
</reference>
<dbReference type="InterPro" id="IPR043128">
    <property type="entry name" value="Rev_trsase/Diguanyl_cyclase"/>
</dbReference>